<comment type="caution">
    <text evidence="1">The sequence shown here is derived from an EMBL/GenBank/DDBJ whole genome shotgun (WGS) entry which is preliminary data.</text>
</comment>
<dbReference type="Proteomes" id="UP000790377">
    <property type="component" value="Unassembled WGS sequence"/>
</dbReference>
<sequence>MPPTTFYVDAVLFDMDGTLVDSTAGVVGAWDTFARSYPGLDVKTILSSSHGVRTVDNLKKYCGITDDALLEEEAQRFEQAIVDSSKDNGRPGITMLPGVRPIIDELTPGKDMPNACWAICTSATRVYASAALEVASIPVPQAFVTAEDVKLGKPYPDPYLLGAKKCGVSPDRCLVVEDAPAGVQSGHAAGCKVLGLITTHTRGQMEPCTPDYLVKNLSSVQMKRLGKGVEVTIFMD</sequence>
<reference evidence="1" key="1">
    <citation type="journal article" date="2021" name="New Phytol.">
        <title>Evolutionary innovations through gain and loss of genes in the ectomycorrhizal Boletales.</title>
        <authorList>
            <person name="Wu G."/>
            <person name="Miyauchi S."/>
            <person name="Morin E."/>
            <person name="Kuo A."/>
            <person name="Drula E."/>
            <person name="Varga T."/>
            <person name="Kohler A."/>
            <person name="Feng B."/>
            <person name="Cao Y."/>
            <person name="Lipzen A."/>
            <person name="Daum C."/>
            <person name="Hundley H."/>
            <person name="Pangilinan J."/>
            <person name="Johnson J."/>
            <person name="Barry K."/>
            <person name="LaButti K."/>
            <person name="Ng V."/>
            <person name="Ahrendt S."/>
            <person name="Min B."/>
            <person name="Choi I.G."/>
            <person name="Park H."/>
            <person name="Plett J.M."/>
            <person name="Magnuson J."/>
            <person name="Spatafora J.W."/>
            <person name="Nagy L.G."/>
            <person name="Henrissat B."/>
            <person name="Grigoriev I.V."/>
            <person name="Yang Z.L."/>
            <person name="Xu J."/>
            <person name="Martin F.M."/>
        </authorList>
    </citation>
    <scope>NUCLEOTIDE SEQUENCE</scope>
    <source>
        <strain evidence="1">ATCC 28755</strain>
    </source>
</reference>
<proteinExistence type="predicted"/>
<dbReference type="EMBL" id="MU267614">
    <property type="protein sequence ID" value="KAH7914425.1"/>
    <property type="molecule type" value="Genomic_DNA"/>
</dbReference>
<keyword evidence="2" id="KW-1185">Reference proteome</keyword>
<gene>
    <name evidence="1" type="ORF">BJ138DRAFT_402765</name>
</gene>
<name>A0ACB8AMB1_9AGAM</name>
<evidence type="ECO:0000313" key="1">
    <source>
        <dbReference type="EMBL" id="KAH7914425.1"/>
    </source>
</evidence>
<accession>A0ACB8AMB1</accession>
<protein>
    <submittedName>
        <fullName evidence="1">HAD-like domain-containing protein</fullName>
    </submittedName>
</protein>
<evidence type="ECO:0000313" key="2">
    <source>
        <dbReference type="Proteomes" id="UP000790377"/>
    </source>
</evidence>
<organism evidence="1 2">
    <name type="scientific">Hygrophoropsis aurantiaca</name>
    <dbReference type="NCBI Taxonomy" id="72124"/>
    <lineage>
        <taxon>Eukaryota</taxon>
        <taxon>Fungi</taxon>
        <taxon>Dikarya</taxon>
        <taxon>Basidiomycota</taxon>
        <taxon>Agaricomycotina</taxon>
        <taxon>Agaricomycetes</taxon>
        <taxon>Agaricomycetidae</taxon>
        <taxon>Boletales</taxon>
        <taxon>Coniophorineae</taxon>
        <taxon>Hygrophoropsidaceae</taxon>
        <taxon>Hygrophoropsis</taxon>
    </lineage>
</organism>